<dbReference type="InterPro" id="IPR001647">
    <property type="entry name" value="HTH_TetR"/>
</dbReference>
<keyword evidence="1 2" id="KW-0238">DNA-binding</keyword>
<dbReference type="GO" id="GO:0003677">
    <property type="term" value="F:DNA binding"/>
    <property type="evidence" value="ECO:0007669"/>
    <property type="project" value="UniProtKB-UniRule"/>
</dbReference>
<dbReference type="InterPro" id="IPR013573">
    <property type="entry name" value="Tscrpt_reg_YcdC_C"/>
</dbReference>
<feature type="domain" description="HTH tetR-type" evidence="3">
    <location>
        <begin position="21"/>
        <end position="81"/>
    </location>
</feature>
<name>A0A7X8YHZ1_9VIBR</name>
<dbReference type="InterPro" id="IPR050109">
    <property type="entry name" value="HTH-type_TetR-like_transc_reg"/>
</dbReference>
<dbReference type="RefSeq" id="WP_168837714.1">
    <property type="nucleotide sequence ID" value="NZ_JABAIK010000025.1"/>
</dbReference>
<sequence length="215" mass="24354">MTETVESLPKVKGAPEGAIRRKNQTLILRAAAQEFVKHGFKGTSIQAIADRVALPKANILYYFKSKTGLYKALLADIIEMWNQGFSDDNGAKAPADVIGNYIREKMRYSRSHPMESKIFAMEIIQGAPVVRDILERPMIGWSKDKSNVIQRWVEQGSLPAIEPLYLLFMIWGSTQFYADFDTEIALLKSRPLSDSEFYEAQEFNVTMILKGLDLI</sequence>
<feature type="DNA-binding region" description="H-T-H motif" evidence="2">
    <location>
        <begin position="44"/>
        <end position="63"/>
    </location>
</feature>
<evidence type="ECO:0000256" key="1">
    <source>
        <dbReference type="ARBA" id="ARBA00023125"/>
    </source>
</evidence>
<organism evidence="4 5">
    <name type="scientific">Vibrio agarilyticus</name>
    <dbReference type="NCBI Taxonomy" id="2726741"/>
    <lineage>
        <taxon>Bacteria</taxon>
        <taxon>Pseudomonadati</taxon>
        <taxon>Pseudomonadota</taxon>
        <taxon>Gammaproteobacteria</taxon>
        <taxon>Vibrionales</taxon>
        <taxon>Vibrionaceae</taxon>
        <taxon>Vibrio</taxon>
    </lineage>
</organism>
<evidence type="ECO:0000313" key="4">
    <source>
        <dbReference type="EMBL" id="NLS14618.1"/>
    </source>
</evidence>
<dbReference type="InterPro" id="IPR009057">
    <property type="entry name" value="Homeodomain-like_sf"/>
</dbReference>
<dbReference type="InterPro" id="IPR036271">
    <property type="entry name" value="Tet_transcr_reg_TetR-rel_C_sf"/>
</dbReference>
<evidence type="ECO:0000259" key="3">
    <source>
        <dbReference type="PROSITE" id="PS50977"/>
    </source>
</evidence>
<dbReference type="Pfam" id="PF08362">
    <property type="entry name" value="TetR_C_3"/>
    <property type="match status" value="1"/>
</dbReference>
<dbReference type="Pfam" id="PF00440">
    <property type="entry name" value="TetR_N"/>
    <property type="match status" value="1"/>
</dbReference>
<dbReference type="PROSITE" id="PS50977">
    <property type="entry name" value="HTH_TETR_2"/>
    <property type="match status" value="1"/>
</dbReference>
<dbReference type="Proteomes" id="UP000535589">
    <property type="component" value="Unassembled WGS sequence"/>
</dbReference>
<accession>A0A7X8YHZ1</accession>
<dbReference type="EMBL" id="JABAIK010000025">
    <property type="protein sequence ID" value="NLS14618.1"/>
    <property type="molecule type" value="Genomic_DNA"/>
</dbReference>
<protein>
    <submittedName>
        <fullName evidence="4">TetR family transcriptional regulator</fullName>
    </submittedName>
</protein>
<dbReference type="PRINTS" id="PR00455">
    <property type="entry name" value="HTHTETR"/>
</dbReference>
<dbReference type="AlphaFoldDB" id="A0A7X8YHZ1"/>
<evidence type="ECO:0000256" key="2">
    <source>
        <dbReference type="PROSITE-ProRule" id="PRU00335"/>
    </source>
</evidence>
<dbReference type="PANTHER" id="PTHR30328">
    <property type="entry name" value="TRANSCRIPTIONAL REPRESSOR"/>
    <property type="match status" value="1"/>
</dbReference>
<dbReference type="Gene3D" id="1.10.10.60">
    <property type="entry name" value="Homeodomain-like"/>
    <property type="match status" value="1"/>
</dbReference>
<evidence type="ECO:0000313" key="5">
    <source>
        <dbReference type="Proteomes" id="UP000535589"/>
    </source>
</evidence>
<dbReference type="PANTHER" id="PTHR30328:SF54">
    <property type="entry name" value="HTH-TYPE TRANSCRIPTIONAL REPRESSOR SCO4008"/>
    <property type="match status" value="1"/>
</dbReference>
<dbReference type="GO" id="GO:0045892">
    <property type="term" value="P:negative regulation of DNA-templated transcription"/>
    <property type="evidence" value="ECO:0007669"/>
    <property type="project" value="InterPro"/>
</dbReference>
<reference evidence="4 5" key="1">
    <citation type="submission" date="2020-04" db="EMBL/GenBank/DDBJ databases">
        <title>Vibrio sp. SM6, a novel species isolated from seawater.</title>
        <authorList>
            <person name="Wang X."/>
        </authorList>
    </citation>
    <scope>NUCLEOTIDE SEQUENCE [LARGE SCALE GENOMIC DNA]</scope>
    <source>
        <strain evidence="4 5">SM6</strain>
    </source>
</reference>
<comment type="caution">
    <text evidence="4">The sequence shown here is derived from an EMBL/GenBank/DDBJ whole genome shotgun (WGS) entry which is preliminary data.</text>
</comment>
<gene>
    <name evidence="4" type="ORF">HGP28_17300</name>
</gene>
<proteinExistence type="predicted"/>
<keyword evidence="5" id="KW-1185">Reference proteome</keyword>
<dbReference type="SUPFAM" id="SSF46689">
    <property type="entry name" value="Homeodomain-like"/>
    <property type="match status" value="1"/>
</dbReference>
<dbReference type="SUPFAM" id="SSF48498">
    <property type="entry name" value="Tetracyclin repressor-like, C-terminal domain"/>
    <property type="match status" value="1"/>
</dbReference>
<dbReference type="Gene3D" id="1.10.357.10">
    <property type="entry name" value="Tetracycline Repressor, domain 2"/>
    <property type="match status" value="1"/>
</dbReference>